<name>A0A2N5RWS4_9BASI</name>
<comment type="caution">
    <text evidence="2">The sequence shown here is derived from an EMBL/GenBank/DDBJ whole genome shotgun (WGS) entry which is preliminary data.</text>
</comment>
<accession>A0A2N5RWS4</accession>
<feature type="region of interest" description="Disordered" evidence="1">
    <location>
        <begin position="1"/>
        <end position="24"/>
    </location>
</feature>
<gene>
    <name evidence="2" type="ORF">PCASD_26148</name>
</gene>
<protein>
    <submittedName>
        <fullName evidence="2">Uncharacterized protein</fullName>
    </submittedName>
</protein>
<reference evidence="2 3" key="1">
    <citation type="submission" date="2017-11" db="EMBL/GenBank/DDBJ databases">
        <title>De novo assembly and phasing of dikaryotic genomes from two isolates of Puccinia coronata f. sp. avenae, the causal agent of oat crown rust.</title>
        <authorList>
            <person name="Miller M.E."/>
            <person name="Zhang Y."/>
            <person name="Omidvar V."/>
            <person name="Sperschneider J."/>
            <person name="Schwessinger B."/>
            <person name="Raley C."/>
            <person name="Palmer J.M."/>
            <person name="Garnica D."/>
            <person name="Upadhyaya N."/>
            <person name="Rathjen J."/>
            <person name="Taylor J.M."/>
            <person name="Park R.F."/>
            <person name="Dodds P.N."/>
            <person name="Hirsch C.D."/>
            <person name="Kianian S.F."/>
            <person name="Figueroa M."/>
        </authorList>
    </citation>
    <scope>NUCLEOTIDE SEQUENCE [LARGE SCALE GENOMIC DNA]</scope>
    <source>
        <strain evidence="2">12SD80</strain>
    </source>
</reference>
<organism evidence="2 3">
    <name type="scientific">Puccinia coronata f. sp. avenae</name>
    <dbReference type="NCBI Taxonomy" id="200324"/>
    <lineage>
        <taxon>Eukaryota</taxon>
        <taxon>Fungi</taxon>
        <taxon>Dikarya</taxon>
        <taxon>Basidiomycota</taxon>
        <taxon>Pucciniomycotina</taxon>
        <taxon>Pucciniomycetes</taxon>
        <taxon>Pucciniales</taxon>
        <taxon>Pucciniaceae</taxon>
        <taxon>Puccinia</taxon>
    </lineage>
</organism>
<dbReference type="AlphaFoldDB" id="A0A2N5RWS4"/>
<dbReference type="Proteomes" id="UP000235392">
    <property type="component" value="Unassembled WGS sequence"/>
</dbReference>
<evidence type="ECO:0000313" key="3">
    <source>
        <dbReference type="Proteomes" id="UP000235392"/>
    </source>
</evidence>
<sequence>MAPATGSIALSRKPNGSSFWKHHSQSLRPITPATGVIGLTCGDQHLQLLEPRPTVPAAGTKTNNLSFWNRCHGCYGQWSQPEEF</sequence>
<evidence type="ECO:0000313" key="2">
    <source>
        <dbReference type="EMBL" id="PLW05446.1"/>
    </source>
</evidence>
<proteinExistence type="predicted"/>
<dbReference type="EMBL" id="PGCI01001340">
    <property type="protein sequence ID" value="PLW05446.1"/>
    <property type="molecule type" value="Genomic_DNA"/>
</dbReference>
<evidence type="ECO:0000256" key="1">
    <source>
        <dbReference type="SAM" id="MobiDB-lite"/>
    </source>
</evidence>